<keyword evidence="1" id="KW-1133">Transmembrane helix</keyword>
<feature type="transmembrane region" description="Helical" evidence="1">
    <location>
        <begin position="292"/>
        <end position="310"/>
    </location>
</feature>
<feature type="transmembrane region" description="Helical" evidence="1">
    <location>
        <begin position="61"/>
        <end position="84"/>
    </location>
</feature>
<feature type="transmembrane region" description="Helical" evidence="1">
    <location>
        <begin position="420"/>
        <end position="445"/>
    </location>
</feature>
<gene>
    <name evidence="2" type="ORF">C5C51_09280</name>
</gene>
<feature type="transmembrane region" description="Helical" evidence="1">
    <location>
        <begin position="395"/>
        <end position="413"/>
    </location>
</feature>
<protein>
    <submittedName>
        <fullName evidence="2">Uncharacterized protein</fullName>
    </submittedName>
</protein>
<dbReference type="OrthoDB" id="5143016at2"/>
<feature type="transmembrane region" description="Helical" evidence="1">
    <location>
        <begin position="322"/>
        <end position="342"/>
    </location>
</feature>
<accession>A0A2S5Y561</accession>
<keyword evidence="1" id="KW-0472">Membrane</keyword>
<dbReference type="Proteomes" id="UP000237966">
    <property type="component" value="Unassembled WGS sequence"/>
</dbReference>
<feature type="transmembrane region" description="Helical" evidence="1">
    <location>
        <begin position="229"/>
        <end position="253"/>
    </location>
</feature>
<proteinExistence type="predicted"/>
<evidence type="ECO:0000313" key="2">
    <source>
        <dbReference type="EMBL" id="PPI13886.1"/>
    </source>
</evidence>
<feature type="transmembrane region" description="Helical" evidence="1">
    <location>
        <begin position="451"/>
        <end position="473"/>
    </location>
</feature>
<sequence>MTLWRREIATLFQISERRVICCGYGALVMALAFGLLVALMSSSQLSMSPPEEIRYALLRTAFGSVVVTTGLVATVLCISSPAHTALQALLDLLPISRRAAHIGQWLPMLVIGFVVSVALSATAIVVVLHILADPVGATGAVFLVLITTLIVEVIIVGLFLLLSEMLRRFLRLSDYYSHSIAGMITIALSIGAVVGDFFVLSPHSAKGFELNDLVLNRVQAEIVTHPTNVLAWVGLLLWLIVAGVVVSLSSVIVRREATVGSLRLLKGLHPRQGPRNASVWFEFLIGVRTPQLIVTVLSLVPFIAAVKWILTIPFLTESLAPLATAIPIMPFLLVLYSVGRTLRFRWVGTLVLARDHWWIAPKVVAYLVLALCISIPVVAIELVLGMFGWSDLPHIAARALLAFGAALVGGSLIPYSEEQALSVTASGCVTAIIYMAPNLGVTWLAQLTNDSLGTAVLFLFGAVLLGVFCLISWGHSNDDLRRA</sequence>
<reference evidence="2 3" key="1">
    <citation type="submission" date="2018-02" db="EMBL/GenBank/DDBJ databases">
        <title>Bacteriophage NCPPB3778 and a type I-E CRISPR drive the evolution of the US Biological Select Agent, Rathayibacter toxicus.</title>
        <authorList>
            <person name="Davis E.W.II."/>
            <person name="Tabima J.F."/>
            <person name="Weisberg A.J."/>
            <person name="Lopes L.D."/>
            <person name="Wiseman M.S."/>
            <person name="Wiseman M.S."/>
            <person name="Pupko T."/>
            <person name="Belcher M.S."/>
            <person name="Sechler A.J."/>
            <person name="Tancos M.A."/>
            <person name="Schroeder B.K."/>
            <person name="Murray T.D."/>
            <person name="Luster D.G."/>
            <person name="Schneider W.L."/>
            <person name="Rogers E."/>
            <person name="Andreote F.D."/>
            <person name="Grunwald N.J."/>
            <person name="Putnam M.L."/>
            <person name="Chang J.H."/>
        </authorList>
    </citation>
    <scope>NUCLEOTIDE SEQUENCE [LARGE SCALE GENOMIC DNA]</scope>
    <source>
        <strain evidence="2 3">FH99</strain>
    </source>
</reference>
<feature type="transmembrane region" description="Helical" evidence="1">
    <location>
        <begin position="105"/>
        <end position="131"/>
    </location>
</feature>
<comment type="caution">
    <text evidence="2">The sequence shown here is derived from an EMBL/GenBank/DDBJ whole genome shotgun (WGS) entry which is preliminary data.</text>
</comment>
<organism evidence="2 3">
    <name type="scientific">Rathayibacter toxicus</name>
    <dbReference type="NCBI Taxonomy" id="145458"/>
    <lineage>
        <taxon>Bacteria</taxon>
        <taxon>Bacillati</taxon>
        <taxon>Actinomycetota</taxon>
        <taxon>Actinomycetes</taxon>
        <taxon>Micrococcales</taxon>
        <taxon>Microbacteriaceae</taxon>
        <taxon>Rathayibacter</taxon>
    </lineage>
</organism>
<dbReference type="EMBL" id="PSWU01000013">
    <property type="protein sequence ID" value="PPI13886.1"/>
    <property type="molecule type" value="Genomic_DNA"/>
</dbReference>
<evidence type="ECO:0000313" key="3">
    <source>
        <dbReference type="Proteomes" id="UP000237966"/>
    </source>
</evidence>
<feature type="transmembrane region" description="Helical" evidence="1">
    <location>
        <begin position="137"/>
        <end position="163"/>
    </location>
</feature>
<dbReference type="RefSeq" id="WP_027691837.1">
    <property type="nucleotide sequence ID" value="NZ_CP037977.1"/>
</dbReference>
<feature type="transmembrane region" description="Helical" evidence="1">
    <location>
        <begin position="175"/>
        <end position="200"/>
    </location>
</feature>
<name>A0A2S5Y561_9MICO</name>
<feature type="transmembrane region" description="Helical" evidence="1">
    <location>
        <begin position="363"/>
        <end position="389"/>
    </location>
</feature>
<keyword evidence="1" id="KW-0812">Transmembrane</keyword>
<feature type="transmembrane region" description="Helical" evidence="1">
    <location>
        <begin position="21"/>
        <end position="41"/>
    </location>
</feature>
<dbReference type="AlphaFoldDB" id="A0A2S5Y561"/>
<evidence type="ECO:0000256" key="1">
    <source>
        <dbReference type="SAM" id="Phobius"/>
    </source>
</evidence>